<organism evidence="4 5">
    <name type="scientific">Posidoniimonas corsicana</name>
    <dbReference type="NCBI Taxonomy" id="1938618"/>
    <lineage>
        <taxon>Bacteria</taxon>
        <taxon>Pseudomonadati</taxon>
        <taxon>Planctomycetota</taxon>
        <taxon>Planctomycetia</taxon>
        <taxon>Pirellulales</taxon>
        <taxon>Lacipirellulaceae</taxon>
        <taxon>Posidoniimonas</taxon>
    </lineage>
</organism>
<evidence type="ECO:0000313" key="5">
    <source>
        <dbReference type="Proteomes" id="UP000316714"/>
    </source>
</evidence>
<feature type="domain" description="F5/8 type C" evidence="3">
    <location>
        <begin position="709"/>
        <end position="863"/>
    </location>
</feature>
<dbReference type="PROSITE" id="PS50022">
    <property type="entry name" value="FA58C_3"/>
    <property type="match status" value="1"/>
</dbReference>
<sequence precursor="true">MLKLLATAIAAAVAAAPIAFGEVLDKQQQLQQQTFWDNQDWRWYSKNIPFFECSEADITTTYYYRWELLTKHLTYGSPNSGYSFTEFIDRPFWSGAYGAISCPAGHQLYEARWLRSPRIANDYSRYWHRTPGAQPRNYSTWLADSAWAVHRVHPDPAFVTDLLADLVQNFERWEQRHFVEEVGLFWQTGHDDGMEFNINSRQTQDILRGAPSYRPSFNAYMWADAVAIARIATLAGQPAVAARFEGKAAAIKQRMIELLWDDNRRFFFPVFRDDEERDGHTVRAMTKTYESGRFAGDPHGRELIGYVPWQFNMIDANSRFDVAWKKLMDRDGFYADYGPSTVERNDPMFLLKKSCCWWSGQSWPFATSQTLKALANALQAGELDLSREDYVDLLQIFARSHRKNGRPYLAEALHPDTGSFEGHDAYNHSEHYLHSSFCDLVITGLAGLRPRDDDALEVRPLALEEWDYFALDDAPYRGHLISIVWDKTGDRYGLGPGLRVLVDGRQVGAADGLEGLVIEGAVPLAADKRAPEPNGLTPVNFAVNNDGHYYPRLEASHVTTGFPLGKIIDGNYWYHRHPPNRWTCEGTNSASDWLLLEFGKPRVIHTVKLYLLDDSSGESHPGGAGADALSPIRPPERVELESLVDGVWSPIVVDSEALTAPAGHRPTEVRVEPHAASAIRVTLHHSADGPAGLTELEVWGDASLPVETAPPPAGNLAYNPGGREFPRASASHSDRFGGTPENALDGRIVFSPTPTNRWTSYESGTPTDWLMVEFGEPTRVGRLELYLYDDRGGVQTPRDYRIEFEQDGEWRPVTGVHRSPADPTGGARNTVRFDQVETPSVRVVFTHQGDARSGLTELEAWAK</sequence>
<dbReference type="InterPro" id="IPR000421">
    <property type="entry name" value="FA58C"/>
</dbReference>
<dbReference type="Gene3D" id="1.50.10.10">
    <property type="match status" value="1"/>
</dbReference>
<dbReference type="SUPFAM" id="SSF48208">
    <property type="entry name" value="Six-hairpin glycosidases"/>
    <property type="match status" value="1"/>
</dbReference>
<keyword evidence="5" id="KW-1185">Reference proteome</keyword>
<dbReference type="Gene3D" id="2.60.120.260">
    <property type="entry name" value="Galactose-binding domain-like"/>
    <property type="match status" value="2"/>
</dbReference>
<dbReference type="Pfam" id="PF22422">
    <property type="entry name" value="MGH1-like_GH"/>
    <property type="match status" value="1"/>
</dbReference>
<dbReference type="InterPro" id="IPR012341">
    <property type="entry name" value="6hp_glycosidase-like_sf"/>
</dbReference>
<proteinExistence type="predicted"/>
<feature type="region of interest" description="Disordered" evidence="1">
    <location>
        <begin position="728"/>
        <end position="751"/>
    </location>
</feature>
<dbReference type="Pfam" id="PF00754">
    <property type="entry name" value="F5_F8_type_C"/>
    <property type="match status" value="1"/>
</dbReference>
<dbReference type="Pfam" id="PF03633">
    <property type="entry name" value="Glyco_hydro_65C"/>
    <property type="match status" value="1"/>
</dbReference>
<evidence type="ECO:0000259" key="3">
    <source>
        <dbReference type="PROSITE" id="PS50022"/>
    </source>
</evidence>
<keyword evidence="2" id="KW-0732">Signal</keyword>
<dbReference type="GO" id="GO:0016798">
    <property type="term" value="F:hydrolase activity, acting on glycosyl bonds"/>
    <property type="evidence" value="ECO:0007669"/>
    <property type="project" value="UniProtKB-KW"/>
</dbReference>
<dbReference type="GO" id="GO:0005975">
    <property type="term" value="P:carbohydrate metabolic process"/>
    <property type="evidence" value="ECO:0007669"/>
    <property type="project" value="InterPro"/>
</dbReference>
<dbReference type="RefSeq" id="WP_197531256.1">
    <property type="nucleotide sequence ID" value="NZ_SIHJ01000001.1"/>
</dbReference>
<comment type="caution">
    <text evidence="4">The sequence shown here is derived from an EMBL/GenBank/DDBJ whole genome shotgun (WGS) entry which is preliminary data.</text>
</comment>
<dbReference type="AlphaFoldDB" id="A0A5C5VGG8"/>
<protein>
    <submittedName>
        <fullName evidence="4">Beta-L-arabinobiosidase</fullName>
        <ecNumber evidence="4">3.2.1.187</ecNumber>
    </submittedName>
</protein>
<evidence type="ECO:0000256" key="1">
    <source>
        <dbReference type="SAM" id="MobiDB-lite"/>
    </source>
</evidence>
<feature type="chain" id="PRO_5022820094" evidence="2">
    <location>
        <begin position="22"/>
        <end position="863"/>
    </location>
</feature>
<dbReference type="Proteomes" id="UP000316714">
    <property type="component" value="Unassembled WGS sequence"/>
</dbReference>
<feature type="signal peptide" evidence="2">
    <location>
        <begin position="1"/>
        <end position="21"/>
    </location>
</feature>
<dbReference type="SUPFAM" id="SSF49785">
    <property type="entry name" value="Galactose-binding domain-like"/>
    <property type="match status" value="2"/>
</dbReference>
<dbReference type="InterPro" id="IPR005194">
    <property type="entry name" value="Glyco_hydro_65_C"/>
</dbReference>
<dbReference type="InterPro" id="IPR008979">
    <property type="entry name" value="Galactose-bd-like_sf"/>
</dbReference>
<keyword evidence="4" id="KW-0326">Glycosidase</keyword>
<dbReference type="EMBL" id="SIHJ01000001">
    <property type="protein sequence ID" value="TWT36732.1"/>
    <property type="molecule type" value="Genomic_DNA"/>
</dbReference>
<reference evidence="4 5" key="1">
    <citation type="submission" date="2019-02" db="EMBL/GenBank/DDBJ databases">
        <title>Deep-cultivation of Planctomycetes and their phenomic and genomic characterization uncovers novel biology.</title>
        <authorList>
            <person name="Wiegand S."/>
            <person name="Jogler M."/>
            <person name="Boedeker C."/>
            <person name="Pinto D."/>
            <person name="Vollmers J."/>
            <person name="Rivas-Marin E."/>
            <person name="Kohn T."/>
            <person name="Peeters S.H."/>
            <person name="Heuer A."/>
            <person name="Rast P."/>
            <person name="Oberbeckmann S."/>
            <person name="Bunk B."/>
            <person name="Jeske O."/>
            <person name="Meyerdierks A."/>
            <person name="Storesund J.E."/>
            <person name="Kallscheuer N."/>
            <person name="Luecker S."/>
            <person name="Lage O.M."/>
            <person name="Pohl T."/>
            <person name="Merkel B.J."/>
            <person name="Hornburger P."/>
            <person name="Mueller R.-W."/>
            <person name="Bruemmer F."/>
            <person name="Labrenz M."/>
            <person name="Spormann A.M."/>
            <person name="Op Den Camp H."/>
            <person name="Overmann J."/>
            <person name="Amann R."/>
            <person name="Jetten M.S.M."/>
            <person name="Mascher T."/>
            <person name="Medema M.H."/>
            <person name="Devos D.P."/>
            <person name="Kaster A.-K."/>
            <person name="Ovreas L."/>
            <person name="Rohde M."/>
            <person name="Galperin M.Y."/>
            <person name="Jogler C."/>
        </authorList>
    </citation>
    <scope>NUCLEOTIDE SEQUENCE [LARGE SCALE GENOMIC DNA]</scope>
    <source>
        <strain evidence="4 5">KOR34</strain>
    </source>
</reference>
<dbReference type="InterPro" id="IPR008928">
    <property type="entry name" value="6-hairpin_glycosidase_sf"/>
</dbReference>
<accession>A0A5C5VGG8</accession>
<gene>
    <name evidence="4" type="primary">hypBA2_1</name>
    <name evidence="4" type="ORF">KOR34_16720</name>
</gene>
<keyword evidence="4" id="KW-0378">Hydrolase</keyword>
<name>A0A5C5VGG8_9BACT</name>
<dbReference type="EC" id="3.2.1.187" evidence="4"/>
<dbReference type="InterPro" id="IPR054491">
    <property type="entry name" value="MGH1-like_GH"/>
</dbReference>
<evidence type="ECO:0000313" key="4">
    <source>
        <dbReference type="EMBL" id="TWT36732.1"/>
    </source>
</evidence>
<evidence type="ECO:0000256" key="2">
    <source>
        <dbReference type="SAM" id="SignalP"/>
    </source>
</evidence>